<evidence type="ECO:0000313" key="10">
    <source>
        <dbReference type="Proteomes" id="UP001059617"/>
    </source>
</evidence>
<dbReference type="NCBIfam" id="TIGR02937">
    <property type="entry name" value="sigma70-ECF"/>
    <property type="match status" value="1"/>
</dbReference>
<gene>
    <name evidence="9" type="ORF">Dfulv_14925</name>
</gene>
<dbReference type="InterPro" id="IPR014284">
    <property type="entry name" value="RNA_pol_sigma-70_dom"/>
</dbReference>
<dbReference type="PANTHER" id="PTHR43133">
    <property type="entry name" value="RNA POLYMERASE ECF-TYPE SIGMA FACTO"/>
    <property type="match status" value="1"/>
</dbReference>
<dbReference type="PANTHER" id="PTHR43133:SF8">
    <property type="entry name" value="RNA POLYMERASE SIGMA FACTOR HI_1459-RELATED"/>
    <property type="match status" value="1"/>
</dbReference>
<evidence type="ECO:0000256" key="6">
    <source>
        <dbReference type="RuleBase" id="RU000716"/>
    </source>
</evidence>
<protein>
    <recommendedName>
        <fullName evidence="6">RNA polymerase sigma factor</fullName>
    </recommendedName>
</protein>
<evidence type="ECO:0000256" key="4">
    <source>
        <dbReference type="ARBA" id="ARBA00023125"/>
    </source>
</evidence>
<evidence type="ECO:0000259" key="7">
    <source>
        <dbReference type="Pfam" id="PF04542"/>
    </source>
</evidence>
<dbReference type="SUPFAM" id="SSF88659">
    <property type="entry name" value="Sigma3 and sigma4 domains of RNA polymerase sigma factors"/>
    <property type="match status" value="1"/>
</dbReference>
<dbReference type="InterPro" id="IPR013324">
    <property type="entry name" value="RNA_pol_sigma_r3/r4-like"/>
</dbReference>
<evidence type="ECO:0000259" key="8">
    <source>
        <dbReference type="Pfam" id="PF08281"/>
    </source>
</evidence>
<sequence length="180" mass="20075">MEPAIDDAYLVRRAREGYLDAYQVLVERHGPRAYRVALRLLGNREDAEDVTQDALLAAWQALPTFRAESSFATWLYRIVTTRALNKSTRTARTETLNAMPEPADPAHGPAEQAEQDLIAAAVTEAIDALPTAQRLALILHQFEGLSYSEIAEITGSTVAAVRSHLYRARRTLATTLQDWR</sequence>
<dbReference type="Gene3D" id="1.10.1740.10">
    <property type="match status" value="1"/>
</dbReference>
<accession>A0ABY5W7X1</accession>
<dbReference type="Gene3D" id="1.10.10.10">
    <property type="entry name" value="Winged helix-like DNA-binding domain superfamily/Winged helix DNA-binding domain"/>
    <property type="match status" value="1"/>
</dbReference>
<organism evidence="9 10">
    <name type="scientific">Dactylosporangium fulvum</name>
    <dbReference type="NCBI Taxonomy" id="53359"/>
    <lineage>
        <taxon>Bacteria</taxon>
        <taxon>Bacillati</taxon>
        <taxon>Actinomycetota</taxon>
        <taxon>Actinomycetes</taxon>
        <taxon>Micromonosporales</taxon>
        <taxon>Micromonosporaceae</taxon>
        <taxon>Dactylosporangium</taxon>
    </lineage>
</organism>
<evidence type="ECO:0000313" key="9">
    <source>
        <dbReference type="EMBL" id="UWP85455.1"/>
    </source>
</evidence>
<feature type="domain" description="RNA polymerase sigma-70 region 2" evidence="7">
    <location>
        <begin position="25"/>
        <end position="92"/>
    </location>
</feature>
<dbReference type="EMBL" id="CP073720">
    <property type="protein sequence ID" value="UWP85455.1"/>
    <property type="molecule type" value="Genomic_DNA"/>
</dbReference>
<dbReference type="InterPro" id="IPR007627">
    <property type="entry name" value="RNA_pol_sigma70_r2"/>
</dbReference>
<dbReference type="InterPro" id="IPR013249">
    <property type="entry name" value="RNA_pol_sigma70_r4_t2"/>
</dbReference>
<dbReference type="Pfam" id="PF04542">
    <property type="entry name" value="Sigma70_r2"/>
    <property type="match status" value="1"/>
</dbReference>
<name>A0ABY5W7X1_9ACTN</name>
<keyword evidence="10" id="KW-1185">Reference proteome</keyword>
<keyword evidence="3 6" id="KW-0731">Sigma factor</keyword>
<feature type="domain" description="RNA polymerase sigma factor 70 region 4 type 2" evidence="8">
    <location>
        <begin position="121"/>
        <end position="172"/>
    </location>
</feature>
<evidence type="ECO:0000256" key="2">
    <source>
        <dbReference type="ARBA" id="ARBA00023015"/>
    </source>
</evidence>
<dbReference type="RefSeq" id="WP_259863575.1">
    <property type="nucleotide sequence ID" value="NZ_BAAAST010000014.1"/>
</dbReference>
<dbReference type="CDD" id="cd06171">
    <property type="entry name" value="Sigma70_r4"/>
    <property type="match status" value="1"/>
</dbReference>
<proteinExistence type="inferred from homology"/>
<reference evidence="9" key="2">
    <citation type="submission" date="2022-09" db="EMBL/GenBank/DDBJ databases">
        <title>Biosynthetic gene clusters of Dactylosporangioum fulvum.</title>
        <authorList>
            <person name="Caradec T."/>
        </authorList>
    </citation>
    <scope>NUCLEOTIDE SEQUENCE</scope>
    <source>
        <strain evidence="9">NRRL B-16292</strain>
    </source>
</reference>
<evidence type="ECO:0000256" key="3">
    <source>
        <dbReference type="ARBA" id="ARBA00023082"/>
    </source>
</evidence>
<keyword evidence="5 6" id="KW-0804">Transcription</keyword>
<dbReference type="Proteomes" id="UP001059617">
    <property type="component" value="Chromosome"/>
</dbReference>
<dbReference type="SUPFAM" id="SSF88946">
    <property type="entry name" value="Sigma2 domain of RNA polymerase sigma factors"/>
    <property type="match status" value="1"/>
</dbReference>
<comment type="similarity">
    <text evidence="1 6">Belongs to the sigma-70 factor family. ECF subfamily.</text>
</comment>
<evidence type="ECO:0000256" key="5">
    <source>
        <dbReference type="ARBA" id="ARBA00023163"/>
    </source>
</evidence>
<keyword evidence="4 6" id="KW-0238">DNA-binding</keyword>
<dbReference type="PROSITE" id="PS01063">
    <property type="entry name" value="SIGMA70_ECF"/>
    <property type="match status" value="1"/>
</dbReference>
<dbReference type="InterPro" id="IPR000838">
    <property type="entry name" value="RNA_pol_sigma70_ECF_CS"/>
</dbReference>
<evidence type="ECO:0000256" key="1">
    <source>
        <dbReference type="ARBA" id="ARBA00010641"/>
    </source>
</evidence>
<keyword evidence="2 6" id="KW-0805">Transcription regulation</keyword>
<dbReference type="InterPro" id="IPR036388">
    <property type="entry name" value="WH-like_DNA-bd_sf"/>
</dbReference>
<reference evidence="9" key="1">
    <citation type="submission" date="2021-04" db="EMBL/GenBank/DDBJ databases">
        <authorList>
            <person name="Hartkoorn R.C."/>
            <person name="Beaudoing E."/>
            <person name="Hot D."/>
        </authorList>
    </citation>
    <scope>NUCLEOTIDE SEQUENCE</scope>
    <source>
        <strain evidence="9">NRRL B-16292</strain>
    </source>
</reference>
<dbReference type="InterPro" id="IPR013325">
    <property type="entry name" value="RNA_pol_sigma_r2"/>
</dbReference>
<dbReference type="Pfam" id="PF08281">
    <property type="entry name" value="Sigma70_r4_2"/>
    <property type="match status" value="1"/>
</dbReference>
<dbReference type="InterPro" id="IPR039425">
    <property type="entry name" value="RNA_pol_sigma-70-like"/>
</dbReference>